<gene>
    <name evidence="2" type="ORF">NSO95_05570</name>
</gene>
<accession>A0ABT1XP19</accession>
<evidence type="ECO:0000313" key="3">
    <source>
        <dbReference type="Proteomes" id="UP001206067"/>
    </source>
</evidence>
<organism evidence="2 3">
    <name type="scientific">Parerythrobacter lacustris</name>
    <dbReference type="NCBI Taxonomy" id="2969984"/>
    <lineage>
        <taxon>Bacteria</taxon>
        <taxon>Pseudomonadati</taxon>
        <taxon>Pseudomonadota</taxon>
        <taxon>Alphaproteobacteria</taxon>
        <taxon>Sphingomonadales</taxon>
        <taxon>Erythrobacteraceae</taxon>
        <taxon>Parerythrobacter</taxon>
    </lineage>
</organism>
<keyword evidence="1" id="KW-1133">Transmembrane helix</keyword>
<keyword evidence="1" id="KW-0472">Membrane</keyword>
<proteinExistence type="predicted"/>
<evidence type="ECO:0000256" key="1">
    <source>
        <dbReference type="SAM" id="Phobius"/>
    </source>
</evidence>
<comment type="caution">
    <text evidence="2">The sequence shown here is derived from an EMBL/GenBank/DDBJ whole genome shotgun (WGS) entry which is preliminary data.</text>
</comment>
<name>A0ABT1XP19_9SPHN</name>
<sequence>MAKERLPGEFCNKVGQDIDQCVAEAAWSSVRIAADAADLATATFWVNLAGMVFVALAALFAFKAYREASKANRISLDSAERQDRAYVDFDGVSYECKPQTHGAPVPTRLRIELKNFGQTPADDLTLSLDYGLFESKDQNKLKGATEELKGLGAIMPQDQWGRTTSFNISDGEFLALQTGSVELRVSIGATYTDAFGKLHTLASTFVGSGAKATLGFVPGTRTNR</sequence>
<reference evidence="2 3" key="1">
    <citation type="submission" date="2022-08" db="EMBL/GenBank/DDBJ databases">
        <title>Polyphasic taxonomy analysis of Qipengyuania sp.RS5-5.</title>
        <authorList>
            <person name="Xamxidin M."/>
            <person name="Wu M."/>
        </authorList>
    </citation>
    <scope>NUCLEOTIDE SEQUENCE [LARGE SCALE GENOMIC DNA]</scope>
    <source>
        <strain evidence="2 3">RS5-5</strain>
    </source>
</reference>
<dbReference type="Proteomes" id="UP001206067">
    <property type="component" value="Unassembled WGS sequence"/>
</dbReference>
<evidence type="ECO:0000313" key="2">
    <source>
        <dbReference type="EMBL" id="MCR2833405.1"/>
    </source>
</evidence>
<protein>
    <submittedName>
        <fullName evidence="2">Uncharacterized protein</fullName>
    </submittedName>
</protein>
<keyword evidence="3" id="KW-1185">Reference proteome</keyword>
<dbReference type="EMBL" id="JANKHH010000003">
    <property type="protein sequence ID" value="MCR2833405.1"/>
    <property type="molecule type" value="Genomic_DNA"/>
</dbReference>
<keyword evidence="1" id="KW-0812">Transmembrane</keyword>
<feature type="transmembrane region" description="Helical" evidence="1">
    <location>
        <begin position="44"/>
        <end position="65"/>
    </location>
</feature>
<dbReference type="RefSeq" id="WP_257595174.1">
    <property type="nucleotide sequence ID" value="NZ_JANKHH010000003.1"/>
</dbReference>